<dbReference type="EMBL" id="QQST01000001">
    <property type="protein sequence ID" value="RDI71971.1"/>
    <property type="molecule type" value="Genomic_DNA"/>
</dbReference>
<evidence type="ECO:0000313" key="2">
    <source>
        <dbReference type="Proteomes" id="UP000255421"/>
    </source>
</evidence>
<sequence>MDNRLCIIYQILRPEFLQLQEVLFKFRLKGSETLIEFLSSFSELVSIFSRLPPIYEIPIFREYIHKNY</sequence>
<reference evidence="1 2" key="1">
    <citation type="submission" date="2018-07" db="EMBL/GenBank/DDBJ databases">
        <title>Genome sequence of extremly halophilic archaeon Halopelagius longus strain BC12-B1.</title>
        <authorList>
            <person name="Zhang X."/>
        </authorList>
    </citation>
    <scope>NUCLEOTIDE SEQUENCE [LARGE SCALE GENOMIC DNA]</scope>
    <source>
        <strain evidence="1 2">BC12-B1</strain>
    </source>
</reference>
<dbReference type="AlphaFoldDB" id="A0A370IPJ4"/>
<organism evidence="1 2">
    <name type="scientific">Halopelagius longus</name>
    <dbReference type="NCBI Taxonomy" id="1236180"/>
    <lineage>
        <taxon>Archaea</taxon>
        <taxon>Methanobacteriati</taxon>
        <taxon>Methanobacteriota</taxon>
        <taxon>Stenosarchaea group</taxon>
        <taxon>Halobacteria</taxon>
        <taxon>Halobacteriales</taxon>
        <taxon>Haloferacaceae</taxon>
    </lineage>
</organism>
<dbReference type="Proteomes" id="UP000255421">
    <property type="component" value="Unassembled WGS sequence"/>
</dbReference>
<comment type="caution">
    <text evidence="1">The sequence shown here is derived from an EMBL/GenBank/DDBJ whole genome shotgun (WGS) entry which is preliminary data.</text>
</comment>
<evidence type="ECO:0000313" key="1">
    <source>
        <dbReference type="EMBL" id="RDI71971.1"/>
    </source>
</evidence>
<gene>
    <name evidence="1" type="ORF">DWB78_09695</name>
</gene>
<proteinExistence type="predicted"/>
<accession>A0A370IPJ4</accession>
<protein>
    <submittedName>
        <fullName evidence="1">Uncharacterized protein</fullName>
    </submittedName>
</protein>
<keyword evidence="2" id="KW-1185">Reference proteome</keyword>
<name>A0A370IPJ4_9EURY</name>